<dbReference type="Proteomes" id="UP000031668">
    <property type="component" value="Unassembled WGS sequence"/>
</dbReference>
<accession>A0A0C2J080</accession>
<organism evidence="1 2">
    <name type="scientific">Thelohanellus kitauei</name>
    <name type="common">Myxosporean</name>
    <dbReference type="NCBI Taxonomy" id="669202"/>
    <lineage>
        <taxon>Eukaryota</taxon>
        <taxon>Metazoa</taxon>
        <taxon>Cnidaria</taxon>
        <taxon>Myxozoa</taxon>
        <taxon>Myxosporea</taxon>
        <taxon>Bivalvulida</taxon>
        <taxon>Platysporina</taxon>
        <taxon>Myxobolidae</taxon>
        <taxon>Thelohanellus</taxon>
    </lineage>
</organism>
<proteinExistence type="predicted"/>
<dbReference type="AlphaFoldDB" id="A0A0C2J080"/>
<protein>
    <submittedName>
        <fullName evidence="1">Uncharacterized protein</fullName>
    </submittedName>
</protein>
<comment type="caution">
    <text evidence="1">The sequence shown here is derived from an EMBL/GenBank/DDBJ whole genome shotgun (WGS) entry which is preliminary data.</text>
</comment>
<dbReference type="EMBL" id="JWZT01001836">
    <property type="protein sequence ID" value="KII71189.1"/>
    <property type="molecule type" value="Genomic_DNA"/>
</dbReference>
<evidence type="ECO:0000313" key="1">
    <source>
        <dbReference type="EMBL" id="KII71189.1"/>
    </source>
</evidence>
<gene>
    <name evidence="1" type="ORF">RF11_09211</name>
</gene>
<keyword evidence="2" id="KW-1185">Reference proteome</keyword>
<evidence type="ECO:0000313" key="2">
    <source>
        <dbReference type="Proteomes" id="UP000031668"/>
    </source>
</evidence>
<name>A0A0C2J080_THEKT</name>
<sequence>MKILINYIDKSNPKNVWKDTIDYHLLLVEGRICDTLAVSYANHHDLKIYFTGFHFFLTNNTEDRKICVTDNYYFTFLHIHFLDHLQEYLKRRLFLAYNSSNATMERSPMVMINIQVYDSSIGGGMTPLIYCLNIGGWRATNIYRQNVLEIKENNVIYNHKWKTGYVIQYSYQDVTFETIRLTLKYATHTNAISQYNNNEF</sequence>
<reference evidence="1 2" key="1">
    <citation type="journal article" date="2014" name="Genome Biol. Evol.">
        <title>The genome of the myxosporean Thelohanellus kitauei shows adaptations to nutrient acquisition within its fish host.</title>
        <authorList>
            <person name="Yang Y."/>
            <person name="Xiong J."/>
            <person name="Zhou Z."/>
            <person name="Huo F."/>
            <person name="Miao W."/>
            <person name="Ran C."/>
            <person name="Liu Y."/>
            <person name="Zhang J."/>
            <person name="Feng J."/>
            <person name="Wang M."/>
            <person name="Wang M."/>
            <person name="Wang L."/>
            <person name="Yao B."/>
        </authorList>
    </citation>
    <scope>NUCLEOTIDE SEQUENCE [LARGE SCALE GENOMIC DNA]</scope>
    <source>
        <strain evidence="1">Wuqing</strain>
    </source>
</reference>